<name>A0A1S3J8M4_LINAN</name>
<dbReference type="SMART" id="SM00829">
    <property type="entry name" value="PKS_ER"/>
    <property type="match status" value="1"/>
</dbReference>
<dbReference type="STRING" id="7574.A0A1S3J8M4"/>
<dbReference type="FunFam" id="3.40.50.720:FF:000121">
    <property type="entry name" value="Prostaglandin reductase 2"/>
    <property type="match status" value="1"/>
</dbReference>
<accession>A0A1S3J8M4</accession>
<dbReference type="InParanoid" id="A0A1S3J8M4"/>
<dbReference type="InterPro" id="IPR013154">
    <property type="entry name" value="ADH-like_N"/>
</dbReference>
<evidence type="ECO:0000256" key="2">
    <source>
        <dbReference type="ARBA" id="ARBA00011981"/>
    </source>
</evidence>
<dbReference type="OMA" id="NFADTHQ"/>
<dbReference type="Proteomes" id="UP000085678">
    <property type="component" value="Unplaced"/>
</dbReference>
<evidence type="ECO:0000259" key="4">
    <source>
        <dbReference type="SMART" id="SM00829"/>
    </source>
</evidence>
<dbReference type="GO" id="GO:0005739">
    <property type="term" value="C:mitochondrion"/>
    <property type="evidence" value="ECO:0007669"/>
    <property type="project" value="TreeGrafter"/>
</dbReference>
<sequence>MATARIPSHLRKLVVHNITNKFRDAVKTVSVQIPQLGPTDLLVKTRFVGINASDINYTAGKYDPKKKPPFDAGFEGVGVVVDMGDACKGFSLGQPVGYMKYGSFADYVVLSAKTVFPLPEAKAEYVPCLVSGLTAAVSLDKVGEIKSGETVLVTAAAGGTGQFAVQLAKNAGCHVIGTCSTDDKVEFLKSIGCDRPVNYKKENLNEVLKKEYPRGIDVVYESVGGEMFNIALGRLALHGRLIVIGFISGYETDLGFIPTNLSTLPQRILPKSASVRGFFLFHHYQHFKKHFQNMISLISAGNLKSIVDNGRHWPTGPFRGLDSVPNAVDYLYSGKSVGKIVVEFPDEEQSKL</sequence>
<dbReference type="Pfam" id="PF08240">
    <property type="entry name" value="ADH_N"/>
    <property type="match status" value="1"/>
</dbReference>
<dbReference type="AlphaFoldDB" id="A0A1S3J8M4"/>
<keyword evidence="5" id="KW-1185">Reference proteome</keyword>
<dbReference type="GeneID" id="106171144"/>
<comment type="similarity">
    <text evidence="1">Belongs to the zinc-containing alcohol dehydrogenase family. Quinone oxidoreductase subfamily.</text>
</comment>
<dbReference type="Gene3D" id="3.40.50.720">
    <property type="entry name" value="NAD(P)-binding Rossmann-like Domain"/>
    <property type="match status" value="1"/>
</dbReference>
<evidence type="ECO:0000313" key="5">
    <source>
        <dbReference type="Proteomes" id="UP000085678"/>
    </source>
</evidence>
<reference evidence="6" key="1">
    <citation type="submission" date="2025-08" db="UniProtKB">
        <authorList>
            <consortium name="RefSeq"/>
        </authorList>
    </citation>
    <scope>IDENTIFICATION</scope>
    <source>
        <tissue evidence="6">Gonads</tissue>
    </source>
</reference>
<dbReference type="GO" id="GO:0008270">
    <property type="term" value="F:zinc ion binding"/>
    <property type="evidence" value="ECO:0007669"/>
    <property type="project" value="InterPro"/>
</dbReference>
<feature type="domain" description="Enoyl reductase (ER)" evidence="4">
    <location>
        <begin position="21"/>
        <end position="342"/>
    </location>
</feature>
<dbReference type="InterPro" id="IPR020843">
    <property type="entry name" value="ER"/>
</dbReference>
<protein>
    <recommendedName>
        <fullName evidence="2">15-oxoprostaglandin 13-reductase</fullName>
        <ecNumber evidence="2">1.3.1.48</ecNumber>
    </recommendedName>
</protein>
<proteinExistence type="inferred from homology"/>
<dbReference type="OrthoDB" id="9992527at2759"/>
<dbReference type="SUPFAM" id="SSF51735">
    <property type="entry name" value="NAD(P)-binding Rossmann-fold domains"/>
    <property type="match status" value="1"/>
</dbReference>
<dbReference type="PANTHER" id="PTHR43677:SF3">
    <property type="entry name" value="PROSTAGLANDIN REDUCTASE 3"/>
    <property type="match status" value="1"/>
</dbReference>
<dbReference type="Gene3D" id="3.90.180.10">
    <property type="entry name" value="Medium-chain alcohol dehydrogenases, catalytic domain"/>
    <property type="match status" value="1"/>
</dbReference>
<dbReference type="InterPro" id="IPR011032">
    <property type="entry name" value="GroES-like_sf"/>
</dbReference>
<gene>
    <name evidence="6" type="primary">LOC106171144</name>
</gene>
<keyword evidence="3" id="KW-0560">Oxidoreductase</keyword>
<dbReference type="InterPro" id="IPR013149">
    <property type="entry name" value="ADH-like_C"/>
</dbReference>
<dbReference type="GO" id="GO:0047522">
    <property type="term" value="F:15-oxoprostaglandin 13-reductase [NAD(P)+] activity"/>
    <property type="evidence" value="ECO:0007669"/>
    <property type="project" value="UniProtKB-EC"/>
</dbReference>
<dbReference type="Pfam" id="PF00107">
    <property type="entry name" value="ADH_zinc_N"/>
    <property type="match status" value="1"/>
</dbReference>
<dbReference type="InterPro" id="IPR051397">
    <property type="entry name" value="Zn-ADH-like_protein"/>
</dbReference>
<dbReference type="InterPro" id="IPR036291">
    <property type="entry name" value="NAD(P)-bd_dom_sf"/>
</dbReference>
<dbReference type="KEGG" id="lak:106171144"/>
<dbReference type="CDD" id="cd08250">
    <property type="entry name" value="Mgc45594_like"/>
    <property type="match status" value="1"/>
</dbReference>
<dbReference type="PROSITE" id="PS01162">
    <property type="entry name" value="QOR_ZETA_CRYSTAL"/>
    <property type="match status" value="1"/>
</dbReference>
<evidence type="ECO:0000256" key="3">
    <source>
        <dbReference type="ARBA" id="ARBA00023002"/>
    </source>
</evidence>
<dbReference type="PANTHER" id="PTHR43677">
    <property type="entry name" value="SHORT-CHAIN DEHYDROGENASE/REDUCTASE"/>
    <property type="match status" value="1"/>
</dbReference>
<dbReference type="EC" id="1.3.1.48" evidence="2"/>
<evidence type="ECO:0000313" key="6">
    <source>
        <dbReference type="RefSeq" id="XP_013406757.1"/>
    </source>
</evidence>
<organism evidence="5 6">
    <name type="scientific">Lingula anatina</name>
    <name type="common">Brachiopod</name>
    <name type="synonym">Lingula unguis</name>
    <dbReference type="NCBI Taxonomy" id="7574"/>
    <lineage>
        <taxon>Eukaryota</taxon>
        <taxon>Metazoa</taxon>
        <taxon>Spiralia</taxon>
        <taxon>Lophotrochozoa</taxon>
        <taxon>Brachiopoda</taxon>
        <taxon>Linguliformea</taxon>
        <taxon>Lingulata</taxon>
        <taxon>Lingulida</taxon>
        <taxon>Linguloidea</taxon>
        <taxon>Lingulidae</taxon>
        <taxon>Lingula</taxon>
    </lineage>
</organism>
<dbReference type="RefSeq" id="XP_013406757.1">
    <property type="nucleotide sequence ID" value="XM_013551303.2"/>
</dbReference>
<dbReference type="SUPFAM" id="SSF50129">
    <property type="entry name" value="GroES-like"/>
    <property type="match status" value="1"/>
</dbReference>
<evidence type="ECO:0000256" key="1">
    <source>
        <dbReference type="ARBA" id="ARBA00010371"/>
    </source>
</evidence>
<dbReference type="InterPro" id="IPR002364">
    <property type="entry name" value="Quin_OxRdtase/zeta-crystal_CS"/>
</dbReference>